<gene>
    <name evidence="2" type="ORF">HaLaN_09988</name>
</gene>
<dbReference type="EMBL" id="BLLF01000677">
    <property type="protein sequence ID" value="GFH14015.1"/>
    <property type="molecule type" value="Genomic_DNA"/>
</dbReference>
<feature type="signal peptide" evidence="1">
    <location>
        <begin position="1"/>
        <end position="25"/>
    </location>
</feature>
<keyword evidence="1" id="KW-0732">Signal</keyword>
<reference evidence="2 3" key="1">
    <citation type="submission" date="2020-02" db="EMBL/GenBank/DDBJ databases">
        <title>Draft genome sequence of Haematococcus lacustris strain NIES-144.</title>
        <authorList>
            <person name="Morimoto D."/>
            <person name="Nakagawa S."/>
            <person name="Yoshida T."/>
            <person name="Sawayama S."/>
        </authorList>
    </citation>
    <scope>NUCLEOTIDE SEQUENCE [LARGE SCALE GENOMIC DNA]</scope>
    <source>
        <strain evidence="2 3">NIES-144</strain>
    </source>
</reference>
<evidence type="ECO:0008006" key="4">
    <source>
        <dbReference type="Google" id="ProtNLM"/>
    </source>
</evidence>
<dbReference type="Proteomes" id="UP000485058">
    <property type="component" value="Unassembled WGS sequence"/>
</dbReference>
<keyword evidence="3" id="KW-1185">Reference proteome</keyword>
<feature type="non-terminal residue" evidence="2">
    <location>
        <position position="183"/>
    </location>
</feature>
<dbReference type="AlphaFoldDB" id="A0A699YXU3"/>
<sequence>MLPDSSRVFVGVLLVFSAVMSGSQAPPSGGPPVLPLMGHSHNDEAKPTPLVGALAAGLQSIEVDCYLLPDTQGQPQLVIGHDWDSLDPSRLLGPAYLQPLAQRIAAQGGRLYPGGALTGSGPAILLLDSKLSSQRKRGVNASEEEMYEAIEALLWSFQNAYTGPGQLFSRHSQGHTWPGALLA</sequence>
<proteinExistence type="predicted"/>
<comment type="caution">
    <text evidence="2">The sequence shown here is derived from an EMBL/GenBank/DDBJ whole genome shotgun (WGS) entry which is preliminary data.</text>
</comment>
<evidence type="ECO:0000313" key="2">
    <source>
        <dbReference type="EMBL" id="GFH14015.1"/>
    </source>
</evidence>
<protein>
    <recommendedName>
        <fullName evidence="4">Glycerophosphodiester phosphodiesterase</fullName>
    </recommendedName>
</protein>
<feature type="chain" id="PRO_5025333649" description="Glycerophosphodiester phosphodiesterase" evidence="1">
    <location>
        <begin position="26"/>
        <end position="183"/>
    </location>
</feature>
<evidence type="ECO:0000313" key="3">
    <source>
        <dbReference type="Proteomes" id="UP000485058"/>
    </source>
</evidence>
<accession>A0A699YXU3</accession>
<organism evidence="2 3">
    <name type="scientific">Haematococcus lacustris</name>
    <name type="common">Green alga</name>
    <name type="synonym">Haematococcus pluvialis</name>
    <dbReference type="NCBI Taxonomy" id="44745"/>
    <lineage>
        <taxon>Eukaryota</taxon>
        <taxon>Viridiplantae</taxon>
        <taxon>Chlorophyta</taxon>
        <taxon>core chlorophytes</taxon>
        <taxon>Chlorophyceae</taxon>
        <taxon>CS clade</taxon>
        <taxon>Chlamydomonadales</taxon>
        <taxon>Haematococcaceae</taxon>
        <taxon>Haematococcus</taxon>
    </lineage>
</organism>
<evidence type="ECO:0000256" key="1">
    <source>
        <dbReference type="SAM" id="SignalP"/>
    </source>
</evidence>
<name>A0A699YXU3_HAELA</name>